<dbReference type="PANTHER" id="PTHR10857:SF106">
    <property type="entry name" value="C2 DOMAIN-CONTAINING PROTEIN"/>
    <property type="match status" value="1"/>
</dbReference>
<dbReference type="PROSITE" id="PS50004">
    <property type="entry name" value="C2"/>
    <property type="match status" value="2"/>
</dbReference>
<dbReference type="CDD" id="cd04048">
    <property type="entry name" value="C2A_Copine"/>
    <property type="match status" value="1"/>
</dbReference>
<dbReference type="InterPro" id="IPR035892">
    <property type="entry name" value="C2_domain_sf"/>
</dbReference>
<evidence type="ECO:0000256" key="1">
    <source>
        <dbReference type="ARBA" id="ARBA00009048"/>
    </source>
</evidence>
<gene>
    <name evidence="6" type="ORF">STCU_09792</name>
</gene>
<dbReference type="InterPro" id="IPR002035">
    <property type="entry name" value="VWF_A"/>
</dbReference>
<dbReference type="GO" id="GO:0005544">
    <property type="term" value="F:calcium-dependent phospholipid binding"/>
    <property type="evidence" value="ECO:0007669"/>
    <property type="project" value="InterPro"/>
</dbReference>
<feature type="transmembrane region" description="Helical" evidence="3">
    <location>
        <begin position="507"/>
        <end position="526"/>
    </location>
</feature>
<dbReference type="SUPFAM" id="SSF53300">
    <property type="entry name" value="vWA-like"/>
    <property type="match status" value="1"/>
</dbReference>
<keyword evidence="3" id="KW-0472">Membrane</keyword>
<dbReference type="Pfam" id="PF07002">
    <property type="entry name" value="Copine"/>
    <property type="match status" value="1"/>
</dbReference>
<dbReference type="InterPro" id="IPR010734">
    <property type="entry name" value="Copine_C"/>
</dbReference>
<keyword evidence="3" id="KW-0812">Transmembrane</keyword>
<evidence type="ECO:0000256" key="2">
    <source>
        <dbReference type="ARBA" id="ARBA00022737"/>
    </source>
</evidence>
<reference evidence="6 7" key="1">
    <citation type="journal article" date="2013" name="PLoS ONE">
        <title>Predicting the Proteins of Angomonas deanei, Strigomonas culicis and Their Respective Endosymbionts Reveals New Aspects of the Trypanosomatidae Family.</title>
        <authorList>
            <person name="Motta M.C."/>
            <person name="Martins A.C."/>
            <person name="de Souza S.S."/>
            <person name="Catta-Preta C.M."/>
            <person name="Silva R."/>
            <person name="Klein C.C."/>
            <person name="de Almeida L.G."/>
            <person name="de Lima Cunha O."/>
            <person name="Ciapina L.P."/>
            <person name="Brocchi M."/>
            <person name="Colabardini A.C."/>
            <person name="de Araujo Lima B."/>
            <person name="Machado C.R."/>
            <person name="de Almeida Soares C.M."/>
            <person name="Probst C.M."/>
            <person name="de Menezes C.B."/>
            <person name="Thompson C.E."/>
            <person name="Bartholomeu D.C."/>
            <person name="Gradia D.F."/>
            <person name="Pavoni D.P."/>
            <person name="Grisard E.C."/>
            <person name="Fantinatti-Garboggini F."/>
            <person name="Marchini F.K."/>
            <person name="Rodrigues-Luiz G.F."/>
            <person name="Wagner G."/>
            <person name="Goldman G.H."/>
            <person name="Fietto J.L."/>
            <person name="Elias M.C."/>
            <person name="Goldman M.H."/>
            <person name="Sagot M.F."/>
            <person name="Pereira M."/>
            <person name="Stoco P.H."/>
            <person name="de Mendonca-Neto R.P."/>
            <person name="Teixeira S.M."/>
            <person name="Maciel T.E."/>
            <person name="de Oliveira Mendes T.A."/>
            <person name="Urmenyi T.P."/>
            <person name="de Souza W."/>
            <person name="Schenkman S."/>
            <person name="de Vasconcelos A.T."/>
        </authorList>
    </citation>
    <scope>NUCLEOTIDE SEQUENCE [LARGE SCALE GENOMIC DNA]</scope>
</reference>
<keyword evidence="7" id="KW-1185">Reference proteome</keyword>
<feature type="domain" description="VWFA" evidence="5">
    <location>
        <begin position="273"/>
        <end position="488"/>
    </location>
</feature>
<proteinExistence type="inferred from homology"/>
<keyword evidence="2" id="KW-0677">Repeat</keyword>
<dbReference type="PROSITE" id="PS50234">
    <property type="entry name" value="VWFA"/>
    <property type="match status" value="1"/>
</dbReference>
<dbReference type="Gene3D" id="2.60.40.150">
    <property type="entry name" value="C2 domain"/>
    <property type="match status" value="2"/>
</dbReference>
<dbReference type="OrthoDB" id="260105at2759"/>
<keyword evidence="3" id="KW-1133">Transmembrane helix</keyword>
<evidence type="ECO:0000259" key="4">
    <source>
        <dbReference type="PROSITE" id="PS50004"/>
    </source>
</evidence>
<accession>S9V745</accession>
<sequence length="527" mass="58928">MNTHTKVQLYFKCEGLLDRDVTSKSDPYILVKEGQRELGRTEVVKNSLNPVFQRYVEMDFFFEVRQVLDFFVVDKDTNTNDDVLGFARMTLGEIVASRDSSKTVRLSTQRGSITVTVAGGNGSSDLRGTLRLRFVGRNLKKMDLVSKSDPYFILRYRLPNGQLRQVYRSEAIQDTLDPQWRSTPDINLRDLCGGDTQSPCIEFACFDEDLVNDDPMGTFLVSAEQLMAGTGEFQLTTVKKDKTKSYGTICLAESQFVKTTTFLEHMKRGLQINIAFSIDFTGSNGNWTHPSSLHYFSPQMPNQYIRAMLAVSDVVQEYDTDRQFPVYGFGAETPFPVESIHFFPLTGNYQNAYVNGMQAVVDTYAGLLPHLRFSGPTNFAPTIRAITSGARQTRGVYTILLIMTDGAITDMRDTVDAIVDADDAPLSIIIIGIGNSDFSSMVQLDGDGGALRSSRGKVSRRDLVQFVAFNQFLSAPPERLAVAVLEEVPRQVEAWGKVTVLRKAVSAVKTFCCCSVIYYFFCIFLFA</sequence>
<evidence type="ECO:0000259" key="5">
    <source>
        <dbReference type="PROSITE" id="PS50234"/>
    </source>
</evidence>
<dbReference type="AlphaFoldDB" id="S9V745"/>
<dbReference type="CDD" id="cd04047">
    <property type="entry name" value="C2B_Copine"/>
    <property type="match status" value="1"/>
</dbReference>
<name>S9V745_9TRYP</name>
<dbReference type="Pfam" id="PF00168">
    <property type="entry name" value="C2"/>
    <property type="match status" value="2"/>
</dbReference>
<evidence type="ECO:0000313" key="6">
    <source>
        <dbReference type="EMBL" id="EPY18745.1"/>
    </source>
</evidence>
<dbReference type="SMART" id="SM00327">
    <property type="entry name" value="VWA"/>
    <property type="match status" value="1"/>
</dbReference>
<dbReference type="InterPro" id="IPR000008">
    <property type="entry name" value="C2_dom"/>
</dbReference>
<feature type="domain" description="C2" evidence="4">
    <location>
        <begin position="109"/>
        <end position="237"/>
    </location>
</feature>
<protein>
    <submittedName>
        <fullName evidence="6">Copine I-like protein</fullName>
    </submittedName>
</protein>
<dbReference type="InterPro" id="IPR036465">
    <property type="entry name" value="vWFA_dom_sf"/>
</dbReference>
<dbReference type="InterPro" id="IPR045052">
    <property type="entry name" value="Copine"/>
</dbReference>
<dbReference type="Gene3D" id="3.40.50.410">
    <property type="entry name" value="von Willebrand factor, type A domain"/>
    <property type="match status" value="1"/>
</dbReference>
<dbReference type="PANTHER" id="PTHR10857">
    <property type="entry name" value="COPINE"/>
    <property type="match status" value="1"/>
</dbReference>
<dbReference type="GO" id="GO:0005886">
    <property type="term" value="C:plasma membrane"/>
    <property type="evidence" value="ECO:0007669"/>
    <property type="project" value="TreeGrafter"/>
</dbReference>
<dbReference type="SUPFAM" id="SSF49562">
    <property type="entry name" value="C2 domain (Calcium/lipid-binding domain, CaLB)"/>
    <property type="match status" value="2"/>
</dbReference>
<feature type="domain" description="C2" evidence="4">
    <location>
        <begin position="1"/>
        <end position="104"/>
    </location>
</feature>
<dbReference type="Proteomes" id="UP000015354">
    <property type="component" value="Unassembled WGS sequence"/>
</dbReference>
<comment type="similarity">
    <text evidence="1">Belongs to the copine family.</text>
</comment>
<evidence type="ECO:0000256" key="3">
    <source>
        <dbReference type="SAM" id="Phobius"/>
    </source>
</evidence>
<comment type="caution">
    <text evidence="6">The sequence shown here is derived from an EMBL/GenBank/DDBJ whole genome shotgun (WGS) entry which is preliminary data.</text>
</comment>
<dbReference type="GO" id="GO:0071277">
    <property type="term" value="P:cellular response to calcium ion"/>
    <property type="evidence" value="ECO:0007669"/>
    <property type="project" value="TreeGrafter"/>
</dbReference>
<evidence type="ECO:0000313" key="7">
    <source>
        <dbReference type="Proteomes" id="UP000015354"/>
    </source>
</evidence>
<dbReference type="EMBL" id="ATMH01009792">
    <property type="protein sequence ID" value="EPY18745.1"/>
    <property type="molecule type" value="Genomic_DNA"/>
</dbReference>
<organism evidence="6 7">
    <name type="scientific">Strigomonas culicis</name>
    <dbReference type="NCBI Taxonomy" id="28005"/>
    <lineage>
        <taxon>Eukaryota</taxon>
        <taxon>Discoba</taxon>
        <taxon>Euglenozoa</taxon>
        <taxon>Kinetoplastea</taxon>
        <taxon>Metakinetoplastina</taxon>
        <taxon>Trypanosomatida</taxon>
        <taxon>Trypanosomatidae</taxon>
        <taxon>Strigomonadinae</taxon>
        <taxon>Strigomonas</taxon>
    </lineage>
</organism>
<dbReference type="InterPro" id="IPR037768">
    <property type="entry name" value="C2B_Copine"/>
</dbReference>
<dbReference type="SMART" id="SM00239">
    <property type="entry name" value="C2"/>
    <property type="match status" value="2"/>
</dbReference>